<protein>
    <submittedName>
        <fullName evidence="1">Uncharacterized protein</fullName>
    </submittedName>
</protein>
<reference evidence="1" key="2">
    <citation type="journal article" date="2015" name="Fish Shellfish Immunol.">
        <title>Early steps in the European eel (Anguilla anguilla)-Vibrio vulnificus interaction in the gills: Role of the RtxA13 toxin.</title>
        <authorList>
            <person name="Callol A."/>
            <person name="Pajuelo D."/>
            <person name="Ebbesson L."/>
            <person name="Teles M."/>
            <person name="MacKenzie S."/>
            <person name="Amaro C."/>
        </authorList>
    </citation>
    <scope>NUCLEOTIDE SEQUENCE</scope>
</reference>
<accession>A0A0E9ULD3</accession>
<proteinExistence type="predicted"/>
<evidence type="ECO:0000313" key="1">
    <source>
        <dbReference type="EMBL" id="JAH66551.1"/>
    </source>
</evidence>
<name>A0A0E9ULD3_ANGAN</name>
<reference evidence="1" key="1">
    <citation type="submission" date="2014-11" db="EMBL/GenBank/DDBJ databases">
        <authorList>
            <person name="Amaro Gonzalez C."/>
        </authorList>
    </citation>
    <scope>NUCLEOTIDE SEQUENCE</scope>
</reference>
<dbReference type="AlphaFoldDB" id="A0A0E9ULD3"/>
<sequence length="31" mass="3726">MRTCVAFRYVEADFIIMTMNSIAGERNHHRR</sequence>
<dbReference type="EMBL" id="GBXM01042026">
    <property type="protein sequence ID" value="JAH66551.1"/>
    <property type="molecule type" value="Transcribed_RNA"/>
</dbReference>
<organism evidence="1">
    <name type="scientific">Anguilla anguilla</name>
    <name type="common">European freshwater eel</name>
    <name type="synonym">Muraena anguilla</name>
    <dbReference type="NCBI Taxonomy" id="7936"/>
    <lineage>
        <taxon>Eukaryota</taxon>
        <taxon>Metazoa</taxon>
        <taxon>Chordata</taxon>
        <taxon>Craniata</taxon>
        <taxon>Vertebrata</taxon>
        <taxon>Euteleostomi</taxon>
        <taxon>Actinopterygii</taxon>
        <taxon>Neopterygii</taxon>
        <taxon>Teleostei</taxon>
        <taxon>Anguilliformes</taxon>
        <taxon>Anguillidae</taxon>
        <taxon>Anguilla</taxon>
    </lineage>
</organism>